<protein>
    <recommendedName>
        <fullName evidence="3">Anthranilate phosphoribosyltransferase</fullName>
        <ecNumber evidence="3">2.4.2.18</ecNumber>
    </recommendedName>
</protein>
<dbReference type="PANTHER" id="PTHR43285">
    <property type="entry name" value="ANTHRANILATE PHOSPHORIBOSYLTRANSFERASE"/>
    <property type="match status" value="1"/>
</dbReference>
<gene>
    <name evidence="3 6" type="primary">trpD</name>
    <name evidence="6" type="ORF">BGE01nite_08040</name>
</gene>
<evidence type="ECO:0000256" key="3">
    <source>
        <dbReference type="HAMAP-Rule" id="MF_00211"/>
    </source>
</evidence>
<dbReference type="InterPro" id="IPR000312">
    <property type="entry name" value="Glycosyl_Trfase_fam3"/>
</dbReference>
<dbReference type="Proteomes" id="UP000321577">
    <property type="component" value="Unassembled WGS sequence"/>
</dbReference>
<sequence>MQLLIKTLQDGQALNEREVREAAAFLVDEHESDETKASLLRALARKGESPAEIASFVQEFLKLAIDPGLDRAKLPGPMLDVVGTGGDKLHLFNISTTAMFILAAGGVCVTKHGNRGVTSKAGGADVLEALGIRIDLPTDRVARGMEEIGLGFFFAPLYHPAFKAVAGARKMLAAEGQRSIFNLLGPLLNPARPDFQLIGVFDPSLTRTFGEILLTLGRKGAWVVHGTVKNGGGMDELSSLGPNQICQLKDGKLSSDLLDPAKDLGFAPAKIEDLVGGDASQNAATIENVLSGRDKGPKRDIAVLNAAAGFVITGVTPSLAEGRALAESMIDRGAAHAKIEALRDWC</sequence>
<evidence type="ECO:0000313" key="6">
    <source>
        <dbReference type="EMBL" id="GEP41513.1"/>
    </source>
</evidence>
<dbReference type="InterPro" id="IPR005940">
    <property type="entry name" value="Anthranilate_Pribosyl_Tfrase"/>
</dbReference>
<feature type="domain" description="Glycosyl transferase family 3 N-terminal" evidence="5">
    <location>
        <begin position="4"/>
        <end position="62"/>
    </location>
</feature>
<dbReference type="GO" id="GO:0005829">
    <property type="term" value="C:cytosol"/>
    <property type="evidence" value="ECO:0007669"/>
    <property type="project" value="TreeGrafter"/>
</dbReference>
<feature type="binding site" evidence="3">
    <location>
        <position position="123"/>
    </location>
    <ligand>
        <name>5-phospho-alpha-D-ribose 1-diphosphate</name>
        <dbReference type="ChEBI" id="CHEBI:58017"/>
    </ligand>
</feature>
<keyword evidence="1 3" id="KW-0328">Glycosyltransferase</keyword>
<comment type="pathway">
    <text evidence="3">Amino-acid biosynthesis; L-tryptophan biosynthesis; L-tryptophan from chorismate: step 2/5.</text>
</comment>
<feature type="binding site" evidence="3">
    <location>
        <begin position="111"/>
        <end position="119"/>
    </location>
    <ligand>
        <name>5-phospho-alpha-D-ribose 1-diphosphate</name>
        <dbReference type="ChEBI" id="CHEBI:58017"/>
    </ligand>
</feature>
<dbReference type="Pfam" id="PF02885">
    <property type="entry name" value="Glycos_trans_3N"/>
    <property type="match status" value="1"/>
</dbReference>
<feature type="binding site" evidence="3">
    <location>
        <begin position="86"/>
        <end position="87"/>
    </location>
    <ligand>
        <name>5-phospho-alpha-D-ribose 1-diphosphate</name>
        <dbReference type="ChEBI" id="CHEBI:58017"/>
    </ligand>
</feature>
<feature type="binding site" evidence="3">
    <location>
        <position position="235"/>
    </location>
    <ligand>
        <name>Mg(2+)</name>
        <dbReference type="ChEBI" id="CHEBI:18420"/>
        <label>2</label>
    </ligand>
</feature>
<feature type="binding site" evidence="3">
    <location>
        <position position="83"/>
    </location>
    <ligand>
        <name>5-phospho-alpha-D-ribose 1-diphosphate</name>
        <dbReference type="ChEBI" id="CHEBI:58017"/>
    </ligand>
</feature>
<keyword evidence="3" id="KW-0479">Metal-binding</keyword>
<keyword evidence="3" id="KW-0057">Aromatic amino acid biosynthesis</keyword>
<proteinExistence type="inferred from homology"/>
<comment type="caution">
    <text evidence="3">Lacks conserved residue(s) required for the propagation of feature annotation.</text>
</comment>
<dbReference type="RefSeq" id="WP_146848970.1">
    <property type="nucleotide sequence ID" value="NZ_BKAG01000003.1"/>
</dbReference>
<feature type="domain" description="Glycosyl transferase family 3" evidence="4">
    <location>
        <begin position="77"/>
        <end position="335"/>
    </location>
</feature>
<name>A0A512M452_9BACT</name>
<evidence type="ECO:0000259" key="4">
    <source>
        <dbReference type="Pfam" id="PF00591"/>
    </source>
</evidence>
<evidence type="ECO:0000256" key="1">
    <source>
        <dbReference type="ARBA" id="ARBA00022676"/>
    </source>
</evidence>
<keyword evidence="3" id="KW-0028">Amino-acid biosynthesis</keyword>
<feature type="binding site" evidence="3">
    <location>
        <position position="83"/>
    </location>
    <ligand>
        <name>anthranilate</name>
        <dbReference type="ChEBI" id="CHEBI:16567"/>
        <label>1</label>
    </ligand>
</feature>
<dbReference type="EC" id="2.4.2.18" evidence="3"/>
<comment type="function">
    <text evidence="3">Catalyzes the transfer of the phosphoribosyl group of 5-phosphorylribose-1-pyrophosphate (PRPP) to anthranilate to yield N-(5'-phosphoribosyl)-anthranilate (PRA).</text>
</comment>
<evidence type="ECO:0000313" key="7">
    <source>
        <dbReference type="Proteomes" id="UP000321577"/>
    </source>
</evidence>
<dbReference type="Pfam" id="PF00591">
    <property type="entry name" value="Glycos_transf_3"/>
    <property type="match status" value="1"/>
</dbReference>
<dbReference type="InterPro" id="IPR017459">
    <property type="entry name" value="Glycosyl_Trfase_fam3_N_dom"/>
</dbReference>
<feature type="binding site" evidence="3">
    <location>
        <position position="236"/>
    </location>
    <ligand>
        <name>Mg(2+)</name>
        <dbReference type="ChEBI" id="CHEBI:18420"/>
        <label>2</label>
    </ligand>
</feature>
<keyword evidence="3" id="KW-0460">Magnesium</keyword>
<evidence type="ECO:0000259" key="5">
    <source>
        <dbReference type="Pfam" id="PF02885"/>
    </source>
</evidence>
<dbReference type="GO" id="GO:0000287">
    <property type="term" value="F:magnesium ion binding"/>
    <property type="evidence" value="ECO:0007669"/>
    <property type="project" value="UniProtKB-UniRule"/>
</dbReference>
<dbReference type="UniPathway" id="UPA00035">
    <property type="reaction ID" value="UER00041"/>
</dbReference>
<feature type="binding site" evidence="3">
    <location>
        <position position="95"/>
    </location>
    <ligand>
        <name>Mg(2+)</name>
        <dbReference type="ChEBI" id="CHEBI:18420"/>
        <label>1</label>
    </ligand>
</feature>
<dbReference type="InterPro" id="IPR036320">
    <property type="entry name" value="Glycosyl_Trfase_fam3_N_dom_sf"/>
</dbReference>
<dbReference type="GO" id="GO:0004048">
    <property type="term" value="F:anthranilate phosphoribosyltransferase activity"/>
    <property type="evidence" value="ECO:0007669"/>
    <property type="project" value="UniProtKB-UniRule"/>
</dbReference>
<dbReference type="NCBIfam" id="TIGR01245">
    <property type="entry name" value="trpD"/>
    <property type="match status" value="1"/>
</dbReference>
<dbReference type="AlphaFoldDB" id="A0A512M452"/>
<keyword evidence="2 3" id="KW-0808">Transferase</keyword>
<evidence type="ECO:0000256" key="2">
    <source>
        <dbReference type="ARBA" id="ARBA00022679"/>
    </source>
</evidence>
<dbReference type="EMBL" id="BKAG01000003">
    <property type="protein sequence ID" value="GEP41513.1"/>
    <property type="molecule type" value="Genomic_DNA"/>
</dbReference>
<dbReference type="PANTHER" id="PTHR43285:SF2">
    <property type="entry name" value="ANTHRANILATE PHOSPHORIBOSYLTRANSFERASE"/>
    <property type="match status" value="1"/>
</dbReference>
<comment type="cofactor">
    <cofactor evidence="3">
        <name>Mg(2+)</name>
        <dbReference type="ChEBI" id="CHEBI:18420"/>
    </cofactor>
    <text evidence="3">Binds 2 magnesium ions per monomer.</text>
</comment>
<dbReference type="GO" id="GO:0000162">
    <property type="term" value="P:L-tryptophan biosynthetic process"/>
    <property type="evidence" value="ECO:0007669"/>
    <property type="project" value="UniProtKB-UniRule"/>
</dbReference>
<dbReference type="InterPro" id="IPR035902">
    <property type="entry name" value="Nuc_phospho_transferase"/>
</dbReference>
<reference evidence="6 7" key="1">
    <citation type="submission" date="2019-07" db="EMBL/GenBank/DDBJ databases">
        <title>Whole genome shotgun sequence of Brevifollis gellanilyticus NBRC 108608.</title>
        <authorList>
            <person name="Hosoyama A."/>
            <person name="Uohara A."/>
            <person name="Ohji S."/>
            <person name="Ichikawa N."/>
        </authorList>
    </citation>
    <scope>NUCLEOTIDE SEQUENCE [LARGE SCALE GENOMIC DNA]</scope>
    <source>
        <strain evidence="6 7">NBRC 108608</strain>
    </source>
</reference>
<dbReference type="OrthoDB" id="9806430at2"/>
<comment type="caution">
    <text evidence="6">The sequence shown here is derived from an EMBL/GenBank/DDBJ whole genome shotgun (WGS) entry which is preliminary data.</text>
</comment>
<feature type="binding site" evidence="3">
    <location>
        <position position="114"/>
    </location>
    <ligand>
        <name>anthranilate</name>
        <dbReference type="ChEBI" id="CHEBI:16567"/>
        <label>1</label>
    </ligand>
</feature>
<dbReference type="SUPFAM" id="SSF47648">
    <property type="entry name" value="Nucleoside phosphorylase/phosphoribosyltransferase N-terminal domain"/>
    <property type="match status" value="1"/>
</dbReference>
<dbReference type="Gene3D" id="3.40.1030.10">
    <property type="entry name" value="Nucleoside phosphorylase/phosphoribosyltransferase catalytic domain"/>
    <property type="match status" value="1"/>
</dbReference>
<comment type="similarity">
    <text evidence="3">Belongs to the anthranilate phosphoribosyltransferase family.</text>
</comment>
<dbReference type="SUPFAM" id="SSF52418">
    <property type="entry name" value="Nucleoside phosphorylase/phosphoribosyltransferase catalytic domain"/>
    <property type="match status" value="1"/>
</dbReference>
<dbReference type="HAMAP" id="MF_00211">
    <property type="entry name" value="TrpD"/>
    <property type="match status" value="1"/>
</dbReference>
<feature type="binding site" evidence="3">
    <location>
        <begin position="93"/>
        <end position="96"/>
    </location>
    <ligand>
        <name>5-phospho-alpha-D-ribose 1-diphosphate</name>
        <dbReference type="ChEBI" id="CHEBI:58017"/>
    </ligand>
</feature>
<keyword evidence="7" id="KW-1185">Reference proteome</keyword>
<accession>A0A512M452</accession>
<dbReference type="Gene3D" id="1.20.970.10">
    <property type="entry name" value="Transferase, Pyrimidine Nucleoside Phosphorylase, Chain C"/>
    <property type="match status" value="1"/>
</dbReference>
<feature type="binding site" evidence="3">
    <location>
        <position position="236"/>
    </location>
    <ligand>
        <name>Mg(2+)</name>
        <dbReference type="ChEBI" id="CHEBI:18420"/>
        <label>1</label>
    </ligand>
</feature>
<feature type="binding site" evidence="3">
    <location>
        <position position="169"/>
    </location>
    <ligand>
        <name>anthranilate</name>
        <dbReference type="ChEBI" id="CHEBI:16567"/>
        <label>2</label>
    </ligand>
</feature>
<keyword evidence="3" id="KW-0822">Tryptophan biosynthesis</keyword>
<comment type="subunit">
    <text evidence="3">Homodimer.</text>
</comment>
<organism evidence="6 7">
    <name type="scientific">Brevifollis gellanilyticus</name>
    <dbReference type="NCBI Taxonomy" id="748831"/>
    <lineage>
        <taxon>Bacteria</taxon>
        <taxon>Pseudomonadati</taxon>
        <taxon>Verrucomicrobiota</taxon>
        <taxon>Verrucomicrobiia</taxon>
        <taxon>Verrucomicrobiales</taxon>
        <taxon>Verrucomicrobiaceae</taxon>
    </lineage>
</organism>
<comment type="catalytic activity">
    <reaction evidence="3">
        <text>N-(5-phospho-beta-D-ribosyl)anthranilate + diphosphate = 5-phospho-alpha-D-ribose 1-diphosphate + anthranilate</text>
        <dbReference type="Rhea" id="RHEA:11768"/>
        <dbReference type="ChEBI" id="CHEBI:16567"/>
        <dbReference type="ChEBI" id="CHEBI:18277"/>
        <dbReference type="ChEBI" id="CHEBI:33019"/>
        <dbReference type="ChEBI" id="CHEBI:58017"/>
        <dbReference type="EC" id="2.4.2.18"/>
    </reaction>
</comment>